<protein>
    <submittedName>
        <fullName evidence="2">Uncharacterized protein</fullName>
    </submittedName>
</protein>
<sequence>MCLNNCVWQTRLRSAQTDKLSIRVLHCLTVHVSNIILLLHHVDVTMRLHLIFLCSNHQTPLSRI</sequence>
<name>A0A8J4SJT4_9TREM</name>
<comment type="caution">
    <text evidence="2">The sequence shown here is derived from an EMBL/GenBank/DDBJ whole genome shotgun (WGS) entry which is preliminary data.</text>
</comment>
<gene>
    <name evidence="2" type="ORF">PHET_12084</name>
</gene>
<dbReference type="EMBL" id="LUCH01020173">
    <property type="protein sequence ID" value="KAF5394172.1"/>
    <property type="molecule type" value="Genomic_DNA"/>
</dbReference>
<feature type="transmembrane region" description="Helical" evidence="1">
    <location>
        <begin position="20"/>
        <end position="39"/>
    </location>
</feature>
<proteinExistence type="predicted"/>
<dbReference type="AlphaFoldDB" id="A0A8J4SJT4"/>
<keyword evidence="1" id="KW-0812">Transmembrane</keyword>
<keyword evidence="1" id="KW-1133">Transmembrane helix</keyword>
<evidence type="ECO:0000313" key="2">
    <source>
        <dbReference type="EMBL" id="KAF5394172.1"/>
    </source>
</evidence>
<organism evidence="2 3">
    <name type="scientific">Paragonimus heterotremus</name>
    <dbReference type="NCBI Taxonomy" id="100268"/>
    <lineage>
        <taxon>Eukaryota</taxon>
        <taxon>Metazoa</taxon>
        <taxon>Spiralia</taxon>
        <taxon>Lophotrochozoa</taxon>
        <taxon>Platyhelminthes</taxon>
        <taxon>Trematoda</taxon>
        <taxon>Digenea</taxon>
        <taxon>Plagiorchiida</taxon>
        <taxon>Troglotremata</taxon>
        <taxon>Troglotrematidae</taxon>
        <taxon>Paragonimus</taxon>
    </lineage>
</organism>
<keyword evidence="3" id="KW-1185">Reference proteome</keyword>
<keyword evidence="1" id="KW-0472">Membrane</keyword>
<dbReference type="Proteomes" id="UP000748531">
    <property type="component" value="Unassembled WGS sequence"/>
</dbReference>
<evidence type="ECO:0000256" key="1">
    <source>
        <dbReference type="SAM" id="Phobius"/>
    </source>
</evidence>
<evidence type="ECO:0000313" key="3">
    <source>
        <dbReference type="Proteomes" id="UP000748531"/>
    </source>
</evidence>
<accession>A0A8J4SJT4</accession>
<reference evidence="2" key="1">
    <citation type="submission" date="2019-05" db="EMBL/GenBank/DDBJ databases">
        <title>Annotation for the trematode Paragonimus heterotremus.</title>
        <authorList>
            <person name="Choi Y.-J."/>
        </authorList>
    </citation>
    <scope>NUCLEOTIDE SEQUENCE</scope>
    <source>
        <strain evidence="2">LC</strain>
    </source>
</reference>